<keyword evidence="2" id="KW-0511">Multifunctional enzyme</keyword>
<dbReference type="SUPFAM" id="SSF53098">
    <property type="entry name" value="Ribonuclease H-like"/>
    <property type="match status" value="1"/>
</dbReference>
<reference evidence="5" key="2">
    <citation type="submission" date="2015-08" db="UniProtKB">
        <authorList>
            <consortium name="WormBaseParasite"/>
        </authorList>
    </citation>
    <scope>IDENTIFICATION</scope>
</reference>
<feature type="domain" description="Integrase catalytic" evidence="3">
    <location>
        <begin position="407"/>
        <end position="575"/>
    </location>
</feature>
<dbReference type="InterPro" id="IPR001584">
    <property type="entry name" value="Integrase_cat-core"/>
</dbReference>
<evidence type="ECO:0000313" key="4">
    <source>
        <dbReference type="Proteomes" id="UP000035680"/>
    </source>
</evidence>
<dbReference type="GO" id="GO:0042575">
    <property type="term" value="C:DNA polymerase complex"/>
    <property type="evidence" value="ECO:0007669"/>
    <property type="project" value="UniProtKB-ARBA"/>
</dbReference>
<evidence type="ECO:0000313" key="5">
    <source>
        <dbReference type="WBParaSite" id="SVE_0830400.1"/>
    </source>
</evidence>
<dbReference type="Pfam" id="PF17919">
    <property type="entry name" value="RT_RNaseH_2"/>
    <property type="match status" value="1"/>
</dbReference>
<accession>A0A0K0FHE2</accession>
<reference evidence="4" key="1">
    <citation type="submission" date="2014-07" db="EMBL/GenBank/DDBJ databases">
        <authorList>
            <person name="Martin A.A"/>
            <person name="De Silva N."/>
        </authorList>
    </citation>
    <scope>NUCLEOTIDE SEQUENCE</scope>
</reference>
<name>A0A0K0FHE2_STRVS</name>
<dbReference type="STRING" id="75913.A0A0K0FHE2"/>
<dbReference type="InterPro" id="IPR041588">
    <property type="entry name" value="Integrase_H2C2"/>
</dbReference>
<dbReference type="InterPro" id="IPR043502">
    <property type="entry name" value="DNA/RNA_pol_sf"/>
</dbReference>
<dbReference type="PANTHER" id="PTHR37984:SF5">
    <property type="entry name" value="PROTEIN NYNRIN-LIKE"/>
    <property type="match status" value="1"/>
</dbReference>
<dbReference type="EC" id="2.7.7.49" evidence="1"/>
<dbReference type="AlphaFoldDB" id="A0A0K0FHE2"/>
<dbReference type="InterPro" id="IPR050951">
    <property type="entry name" value="Retrovirus_Pol_polyprotein"/>
</dbReference>
<dbReference type="Proteomes" id="UP000035680">
    <property type="component" value="Unassembled WGS sequence"/>
</dbReference>
<dbReference type="Pfam" id="PF17921">
    <property type="entry name" value="Integrase_H2C2"/>
    <property type="match status" value="1"/>
</dbReference>
<dbReference type="PROSITE" id="PS50994">
    <property type="entry name" value="INTEGRASE"/>
    <property type="match status" value="1"/>
</dbReference>
<keyword evidence="4" id="KW-1185">Reference proteome</keyword>
<dbReference type="WBParaSite" id="SVE_0830400.1">
    <property type="protein sequence ID" value="SVE_0830400.1"/>
    <property type="gene ID" value="SVE_0830400"/>
</dbReference>
<dbReference type="Gene3D" id="3.30.420.10">
    <property type="entry name" value="Ribonuclease H-like superfamily/Ribonuclease H"/>
    <property type="match status" value="1"/>
</dbReference>
<dbReference type="SUPFAM" id="SSF56672">
    <property type="entry name" value="DNA/RNA polymerases"/>
    <property type="match status" value="1"/>
</dbReference>
<evidence type="ECO:0000259" key="3">
    <source>
        <dbReference type="PROSITE" id="PS50994"/>
    </source>
</evidence>
<dbReference type="GO" id="GO:0003676">
    <property type="term" value="F:nucleic acid binding"/>
    <property type="evidence" value="ECO:0007669"/>
    <property type="project" value="InterPro"/>
</dbReference>
<dbReference type="Gene3D" id="3.30.70.270">
    <property type="match status" value="1"/>
</dbReference>
<dbReference type="InterPro" id="IPR036397">
    <property type="entry name" value="RNaseH_sf"/>
</dbReference>
<dbReference type="InterPro" id="IPR012337">
    <property type="entry name" value="RNaseH-like_sf"/>
</dbReference>
<protein>
    <recommendedName>
        <fullName evidence="1">RNA-directed DNA polymerase</fullName>
        <ecNumber evidence="1">2.7.7.49</ecNumber>
    </recommendedName>
</protein>
<organism evidence="4 5">
    <name type="scientific">Strongyloides venezuelensis</name>
    <name type="common">Threadworm</name>
    <dbReference type="NCBI Taxonomy" id="75913"/>
    <lineage>
        <taxon>Eukaryota</taxon>
        <taxon>Metazoa</taxon>
        <taxon>Ecdysozoa</taxon>
        <taxon>Nematoda</taxon>
        <taxon>Chromadorea</taxon>
        <taxon>Rhabditida</taxon>
        <taxon>Tylenchina</taxon>
        <taxon>Panagrolaimomorpha</taxon>
        <taxon>Strongyloidoidea</taxon>
        <taxon>Strongyloididae</taxon>
        <taxon>Strongyloides</taxon>
    </lineage>
</organism>
<sequence>MFDLFNEVMDKLDRINLRIKKEKMKLFKRSLTFLGYETNSTERKICEERLNTFKDLRKPRTKKELESIQGLLSYYRFFMPTLYKYKDSFDQCKKLDKFKLSGKENFQNIKNLLTTENSVCHYRLDLPLILATDASEHSIGGTLFHKFEDGTTKPILSAAKRFNDHELKYDIANKEALSVVYFVKRFEKFLKARKFELHVDSRALYCIYTSKKGIGKINHRRLARYRLAFAEYYFVPKLISSNQNLIPDILSRMIFDEIEKDKSLSGRRDEEYIVSQVKVEDEVRILESKAPKYIDIGKLVETSRESTIVNKVIKCLKHEEKWEKNNNDIEYASLRKRKYDLDQIGNVLLVGEKIYIPKEYRSEVLTEVHKSHDGIGKMLNNLKEVFWPKKYHDVGIKVQKCSVCQVIAPRPKKKHTNWPENVSRTHMDFMDIWGCSILLMVESTSTFVSGYALNNKCAESVVKKLHDYRKEHGKITYLINDNAPHFVNGLIDEFCAKNETIRMYSPPYIPECNGLIETYVRIVKNKMKKRAEEMKLIGISDKSLVERILNDVIIQLRETPNKDNKTPRELFARRFETDEEIMEFSPKDNPFQKHDKVWYYHKNKGKWMKAVILEVVSFKIVYIQLESLYIMMAHRSSLKIRKDLLDIDNYSSENKIAEISPAKSKINLKKKVPKLPTRIQPSRKTKNKTCYKL</sequence>
<dbReference type="GO" id="GO:0015074">
    <property type="term" value="P:DNA integration"/>
    <property type="evidence" value="ECO:0007669"/>
    <property type="project" value="InterPro"/>
</dbReference>
<dbReference type="InterPro" id="IPR043128">
    <property type="entry name" value="Rev_trsase/Diguanyl_cyclase"/>
</dbReference>
<evidence type="ECO:0000256" key="1">
    <source>
        <dbReference type="ARBA" id="ARBA00012493"/>
    </source>
</evidence>
<evidence type="ECO:0000256" key="2">
    <source>
        <dbReference type="ARBA" id="ARBA00023268"/>
    </source>
</evidence>
<dbReference type="GO" id="GO:0003964">
    <property type="term" value="F:RNA-directed DNA polymerase activity"/>
    <property type="evidence" value="ECO:0007669"/>
    <property type="project" value="UniProtKB-EC"/>
</dbReference>
<dbReference type="PANTHER" id="PTHR37984">
    <property type="entry name" value="PROTEIN CBG26694"/>
    <property type="match status" value="1"/>
</dbReference>
<dbReference type="Gene3D" id="1.10.340.70">
    <property type="match status" value="1"/>
</dbReference>
<dbReference type="InterPro" id="IPR041577">
    <property type="entry name" value="RT_RNaseH_2"/>
</dbReference>
<proteinExistence type="predicted"/>